<dbReference type="CDD" id="cd16461">
    <property type="entry name" value="RING-H2_EL5-like"/>
    <property type="match status" value="1"/>
</dbReference>
<dbReference type="SUPFAM" id="SSF57850">
    <property type="entry name" value="RING/U-box"/>
    <property type="match status" value="1"/>
</dbReference>
<evidence type="ECO:0000256" key="7">
    <source>
        <dbReference type="ARBA" id="ARBA00022786"/>
    </source>
</evidence>
<evidence type="ECO:0000256" key="1">
    <source>
        <dbReference type="ARBA" id="ARBA00000900"/>
    </source>
</evidence>
<dbReference type="InterPro" id="IPR044600">
    <property type="entry name" value="ATL1/ATL16-like"/>
</dbReference>
<dbReference type="InterPro" id="IPR013083">
    <property type="entry name" value="Znf_RING/FYVE/PHD"/>
</dbReference>
<comment type="catalytic activity">
    <reaction evidence="1">
        <text>S-ubiquitinyl-[E2 ubiquitin-conjugating enzyme]-L-cysteine + [acceptor protein]-L-lysine = [E2 ubiquitin-conjugating enzyme]-L-cysteine + N(6)-ubiquitinyl-[acceptor protein]-L-lysine.</text>
        <dbReference type="EC" id="2.3.2.27"/>
    </reaction>
</comment>
<evidence type="ECO:0000256" key="11">
    <source>
        <dbReference type="SAM" id="Phobius"/>
    </source>
</evidence>
<evidence type="ECO:0000256" key="2">
    <source>
        <dbReference type="ARBA" id="ARBA00004906"/>
    </source>
</evidence>
<feature type="region of interest" description="Disordered" evidence="10">
    <location>
        <begin position="365"/>
        <end position="418"/>
    </location>
</feature>
<keyword evidence="6 9" id="KW-0863">Zinc-finger</keyword>
<dbReference type="GO" id="GO:0016567">
    <property type="term" value="P:protein ubiquitination"/>
    <property type="evidence" value="ECO:0007669"/>
    <property type="project" value="InterPro"/>
</dbReference>
<comment type="caution">
    <text evidence="13">The sequence shown here is derived from an EMBL/GenBank/DDBJ whole genome shotgun (WGS) entry which is preliminary data.</text>
</comment>
<keyword evidence="4" id="KW-0808">Transferase</keyword>
<dbReference type="Gene3D" id="3.30.40.10">
    <property type="entry name" value="Zinc/RING finger domain, C3HC4 (zinc finger)"/>
    <property type="match status" value="1"/>
</dbReference>
<keyword evidence="11" id="KW-0472">Membrane</keyword>
<evidence type="ECO:0000259" key="12">
    <source>
        <dbReference type="PROSITE" id="PS50089"/>
    </source>
</evidence>
<feature type="transmembrane region" description="Helical" evidence="11">
    <location>
        <begin position="61"/>
        <end position="81"/>
    </location>
</feature>
<sequence>MISPSHPPLPLAPFWASYPSSSPSPSPSQAAAPPDIAAVVSGPFSVHQSPPEPPSRSPISFSPPLIAMVAVVAAALFIVFYSRPIYRHLLRLSRWQRRRRRVHRSASSVDFGSPTTTGFFDSPFPDPTFHYSYGLDDTVIKTIPLSLYTSKMNKYGGAAIRECAVCLLEFEEDDYVRTLPVCSHAFHVDCIDVWLRSQANCPLCRAAVFGPESPFVPMMAARIRPSFDEDPILRDIIMEETVADLDPEEPPVAVSADGEITEEQPSPRRERRCSDDRFGDFMLKRSYSFSFERSIMSERILVTEPVTASPWRYGRGGGGFWSKRLSPFGTLSKPRVFSFQYYRGMKSPFFRRRGFFPLSESSVRFSTAGSGGGGGSSRRSKSLMSPMFTMRSGATTSSSRLRCGDPEALLSPERFNRR</sequence>
<keyword evidence="11" id="KW-1133">Transmembrane helix</keyword>
<dbReference type="GO" id="GO:0061630">
    <property type="term" value="F:ubiquitin protein ligase activity"/>
    <property type="evidence" value="ECO:0007669"/>
    <property type="project" value="UniProtKB-EC"/>
</dbReference>
<keyword evidence="8" id="KW-0862">Zinc</keyword>
<evidence type="ECO:0000256" key="6">
    <source>
        <dbReference type="ARBA" id="ARBA00022771"/>
    </source>
</evidence>
<feature type="region of interest" description="Disordered" evidence="10">
    <location>
        <begin position="248"/>
        <end position="273"/>
    </location>
</feature>
<dbReference type="AlphaFoldDB" id="A0AAN7R344"/>
<dbReference type="Pfam" id="PF13639">
    <property type="entry name" value="zf-RING_2"/>
    <property type="match status" value="1"/>
</dbReference>
<feature type="domain" description="RING-type" evidence="12">
    <location>
        <begin position="163"/>
        <end position="205"/>
    </location>
</feature>
<comment type="pathway">
    <text evidence="2">Protein modification; protein ubiquitination.</text>
</comment>
<dbReference type="GO" id="GO:0008270">
    <property type="term" value="F:zinc ion binding"/>
    <property type="evidence" value="ECO:0007669"/>
    <property type="project" value="UniProtKB-KW"/>
</dbReference>
<dbReference type="InterPro" id="IPR001841">
    <property type="entry name" value="Znf_RING"/>
</dbReference>
<proteinExistence type="predicted"/>
<dbReference type="SMART" id="SM00184">
    <property type="entry name" value="RING"/>
    <property type="match status" value="1"/>
</dbReference>
<name>A0AAN7R344_TRANT</name>
<evidence type="ECO:0000313" key="14">
    <source>
        <dbReference type="Proteomes" id="UP001346149"/>
    </source>
</evidence>
<keyword evidence="5" id="KW-0479">Metal-binding</keyword>
<evidence type="ECO:0000256" key="8">
    <source>
        <dbReference type="ARBA" id="ARBA00022833"/>
    </source>
</evidence>
<evidence type="ECO:0000256" key="10">
    <source>
        <dbReference type="SAM" id="MobiDB-lite"/>
    </source>
</evidence>
<organism evidence="13 14">
    <name type="scientific">Trapa natans</name>
    <name type="common">Water chestnut</name>
    <dbReference type="NCBI Taxonomy" id="22666"/>
    <lineage>
        <taxon>Eukaryota</taxon>
        <taxon>Viridiplantae</taxon>
        <taxon>Streptophyta</taxon>
        <taxon>Embryophyta</taxon>
        <taxon>Tracheophyta</taxon>
        <taxon>Spermatophyta</taxon>
        <taxon>Magnoliopsida</taxon>
        <taxon>eudicotyledons</taxon>
        <taxon>Gunneridae</taxon>
        <taxon>Pentapetalae</taxon>
        <taxon>rosids</taxon>
        <taxon>malvids</taxon>
        <taxon>Myrtales</taxon>
        <taxon>Lythraceae</taxon>
        <taxon>Trapa</taxon>
    </lineage>
</organism>
<dbReference type="PANTHER" id="PTHR46913">
    <property type="entry name" value="RING-H2 FINGER PROTEIN ATL16"/>
    <property type="match status" value="1"/>
</dbReference>
<keyword evidence="7" id="KW-0833">Ubl conjugation pathway</keyword>
<dbReference type="EMBL" id="JAXQNO010000011">
    <property type="protein sequence ID" value="KAK4787967.1"/>
    <property type="molecule type" value="Genomic_DNA"/>
</dbReference>
<dbReference type="FunFam" id="3.30.40.10:FF:000591">
    <property type="entry name" value="RING-H2 finger protein ATL65"/>
    <property type="match status" value="1"/>
</dbReference>
<evidence type="ECO:0000256" key="5">
    <source>
        <dbReference type="ARBA" id="ARBA00022723"/>
    </source>
</evidence>
<reference evidence="13 14" key="1">
    <citation type="journal article" date="2023" name="Hortic Res">
        <title>Pangenome of water caltrop reveals structural variations and asymmetric subgenome divergence after allopolyploidization.</title>
        <authorList>
            <person name="Zhang X."/>
            <person name="Chen Y."/>
            <person name="Wang L."/>
            <person name="Yuan Y."/>
            <person name="Fang M."/>
            <person name="Shi L."/>
            <person name="Lu R."/>
            <person name="Comes H.P."/>
            <person name="Ma Y."/>
            <person name="Chen Y."/>
            <person name="Huang G."/>
            <person name="Zhou Y."/>
            <person name="Zheng Z."/>
            <person name="Qiu Y."/>
        </authorList>
    </citation>
    <scope>NUCLEOTIDE SEQUENCE [LARGE SCALE GENOMIC DNA]</scope>
    <source>
        <strain evidence="13">F231</strain>
    </source>
</reference>
<evidence type="ECO:0000256" key="3">
    <source>
        <dbReference type="ARBA" id="ARBA00012483"/>
    </source>
</evidence>
<evidence type="ECO:0000313" key="13">
    <source>
        <dbReference type="EMBL" id="KAK4787967.1"/>
    </source>
</evidence>
<keyword evidence="11" id="KW-0812">Transmembrane</keyword>
<dbReference type="PANTHER" id="PTHR46913:SF21">
    <property type="entry name" value="RING-TYPE E3 UBIQUITIN TRANSFERASE"/>
    <property type="match status" value="1"/>
</dbReference>
<dbReference type="EC" id="2.3.2.27" evidence="3"/>
<evidence type="ECO:0000256" key="9">
    <source>
        <dbReference type="PROSITE-ProRule" id="PRU00175"/>
    </source>
</evidence>
<dbReference type="PROSITE" id="PS50089">
    <property type="entry name" value="ZF_RING_2"/>
    <property type="match status" value="1"/>
</dbReference>
<evidence type="ECO:0000256" key="4">
    <source>
        <dbReference type="ARBA" id="ARBA00022679"/>
    </source>
</evidence>
<accession>A0AAN7R344</accession>
<dbReference type="Proteomes" id="UP001346149">
    <property type="component" value="Unassembled WGS sequence"/>
</dbReference>
<keyword evidence="14" id="KW-1185">Reference proteome</keyword>
<gene>
    <name evidence="13" type="ORF">SAY86_019286</name>
</gene>
<protein>
    <recommendedName>
        <fullName evidence="3">RING-type E3 ubiquitin transferase</fullName>
        <ecNumber evidence="3">2.3.2.27</ecNumber>
    </recommendedName>
</protein>